<dbReference type="Proteomes" id="UP000256388">
    <property type="component" value="Unassembled WGS sequence"/>
</dbReference>
<comment type="caution">
    <text evidence="8">The sequence shown here is derived from an EMBL/GenBank/DDBJ whole genome shotgun (WGS) entry which is preliminary data.</text>
</comment>
<dbReference type="GO" id="GO:0005737">
    <property type="term" value="C:cytoplasm"/>
    <property type="evidence" value="ECO:0007669"/>
    <property type="project" value="UniProtKB-SubCell"/>
</dbReference>
<proteinExistence type="predicted"/>
<keyword evidence="3" id="KW-0762">Sugar transport</keyword>
<sequence>MLFDRLIEKINPETSNEIVALADGQLISLDKVNDEVFSKRIMGDGIAIALTGNMIVSPAAGTIKMMFPTMHAFGLVLDNGIEILVHVGLDTVELKGKGFRRFVNVNAKVKKGDPIIQIDREFIEKEGYETTALMIFTECNGYQITFSQEGAVKKGKSVVAVFAK</sequence>
<evidence type="ECO:0000256" key="3">
    <source>
        <dbReference type="ARBA" id="ARBA00022597"/>
    </source>
</evidence>
<dbReference type="PROSITE" id="PS00371">
    <property type="entry name" value="PTS_EIIA_TYPE_1_HIS"/>
    <property type="match status" value="1"/>
</dbReference>
<dbReference type="EMBL" id="QUMS01000004">
    <property type="protein sequence ID" value="REG06081.1"/>
    <property type="molecule type" value="Genomic_DNA"/>
</dbReference>
<protein>
    <submittedName>
        <fullName evidence="8">PTS system glucose-specific IIA component</fullName>
    </submittedName>
</protein>
<keyword evidence="2" id="KW-0813">Transport</keyword>
<dbReference type="AlphaFoldDB" id="A0A347ZQK4"/>
<dbReference type="GO" id="GO:0016301">
    <property type="term" value="F:kinase activity"/>
    <property type="evidence" value="ECO:0007669"/>
    <property type="project" value="UniProtKB-KW"/>
</dbReference>
<evidence type="ECO:0000256" key="6">
    <source>
        <dbReference type="ARBA" id="ARBA00022777"/>
    </source>
</evidence>
<gene>
    <name evidence="8" type="ORF">DFR64_2508</name>
</gene>
<organism evidence="8 9">
    <name type="scientific">Pelolinea submarina</name>
    <dbReference type="NCBI Taxonomy" id="913107"/>
    <lineage>
        <taxon>Bacteria</taxon>
        <taxon>Bacillati</taxon>
        <taxon>Chloroflexota</taxon>
        <taxon>Anaerolineae</taxon>
        <taxon>Anaerolineales</taxon>
        <taxon>Anaerolineaceae</taxon>
        <taxon>Pelolinea</taxon>
    </lineage>
</organism>
<reference evidence="8 9" key="1">
    <citation type="submission" date="2018-08" db="EMBL/GenBank/DDBJ databases">
        <title>Genomic Encyclopedia of Type Strains, Phase IV (KMG-IV): sequencing the most valuable type-strain genomes for metagenomic binning, comparative biology and taxonomic classification.</title>
        <authorList>
            <person name="Goeker M."/>
        </authorList>
    </citation>
    <scope>NUCLEOTIDE SEQUENCE [LARGE SCALE GENOMIC DNA]</scope>
    <source>
        <strain evidence="8 9">DSM 23923</strain>
    </source>
</reference>
<keyword evidence="9" id="KW-1185">Reference proteome</keyword>
<feature type="domain" description="PTS EIIA type-1" evidence="7">
    <location>
        <begin position="34"/>
        <end position="138"/>
    </location>
</feature>
<dbReference type="PANTHER" id="PTHR45008:SF1">
    <property type="entry name" value="PTS SYSTEM GLUCOSE-SPECIFIC EIIA COMPONENT"/>
    <property type="match status" value="1"/>
</dbReference>
<evidence type="ECO:0000256" key="4">
    <source>
        <dbReference type="ARBA" id="ARBA00022679"/>
    </source>
</evidence>
<dbReference type="InterPro" id="IPR011055">
    <property type="entry name" value="Dup_hybrid_motif"/>
</dbReference>
<evidence type="ECO:0000259" key="7">
    <source>
        <dbReference type="PROSITE" id="PS51093"/>
    </source>
</evidence>
<dbReference type="Gene3D" id="2.70.70.10">
    <property type="entry name" value="Glucose Permease (Domain IIA)"/>
    <property type="match status" value="1"/>
</dbReference>
<dbReference type="NCBIfam" id="TIGR00830">
    <property type="entry name" value="PTBA"/>
    <property type="match status" value="1"/>
</dbReference>
<dbReference type="Pfam" id="PF00358">
    <property type="entry name" value="PTS_EIIA_1"/>
    <property type="match status" value="1"/>
</dbReference>
<evidence type="ECO:0000256" key="5">
    <source>
        <dbReference type="ARBA" id="ARBA00022683"/>
    </source>
</evidence>
<dbReference type="RefSeq" id="WP_116225784.1">
    <property type="nucleotide sequence ID" value="NZ_AP018437.1"/>
</dbReference>
<evidence type="ECO:0000313" key="8">
    <source>
        <dbReference type="EMBL" id="REG06081.1"/>
    </source>
</evidence>
<keyword evidence="4" id="KW-0808">Transferase</keyword>
<dbReference type="GO" id="GO:0009401">
    <property type="term" value="P:phosphoenolpyruvate-dependent sugar phosphotransferase system"/>
    <property type="evidence" value="ECO:0007669"/>
    <property type="project" value="UniProtKB-KW"/>
</dbReference>
<dbReference type="InterPro" id="IPR001127">
    <property type="entry name" value="PTS_EIIA_1_perm"/>
</dbReference>
<evidence type="ECO:0000256" key="2">
    <source>
        <dbReference type="ARBA" id="ARBA00022448"/>
    </source>
</evidence>
<name>A0A347ZQK4_9CHLR</name>
<dbReference type="FunFam" id="2.70.70.10:FF:000001">
    <property type="entry name" value="PTS system glucose-specific IIA component"/>
    <property type="match status" value="1"/>
</dbReference>
<dbReference type="SUPFAM" id="SSF51261">
    <property type="entry name" value="Duplicated hybrid motif"/>
    <property type="match status" value="1"/>
</dbReference>
<dbReference type="InterPro" id="IPR050890">
    <property type="entry name" value="PTS_EIIA_component"/>
</dbReference>
<dbReference type="PANTHER" id="PTHR45008">
    <property type="entry name" value="PTS SYSTEM GLUCOSE-SPECIFIC EIIA COMPONENT"/>
    <property type="match status" value="1"/>
</dbReference>
<dbReference type="OrthoDB" id="92465at2"/>
<keyword evidence="6" id="KW-0418">Kinase</keyword>
<evidence type="ECO:0000256" key="1">
    <source>
        <dbReference type="ARBA" id="ARBA00004496"/>
    </source>
</evidence>
<keyword evidence="5" id="KW-0598">Phosphotransferase system</keyword>
<comment type="subcellular location">
    <subcellularLocation>
        <location evidence="1">Cytoplasm</location>
    </subcellularLocation>
</comment>
<dbReference type="PROSITE" id="PS51093">
    <property type="entry name" value="PTS_EIIA_TYPE_1"/>
    <property type="match status" value="1"/>
</dbReference>
<evidence type="ECO:0000313" key="9">
    <source>
        <dbReference type="Proteomes" id="UP000256388"/>
    </source>
</evidence>
<accession>A0A347ZQK4</accession>